<evidence type="ECO:0000313" key="2">
    <source>
        <dbReference type="Proteomes" id="UP000006045"/>
    </source>
</evidence>
<name>A0A7U9CSK2_PSEFL</name>
<reference evidence="1 2" key="1">
    <citation type="submission" date="2012-08" db="EMBL/GenBank/DDBJ databases">
        <title>The genome of cave-isolated P. fluorescens strain R124 demonstrates phenotypic adaptation to the mineral environment.</title>
        <authorList>
            <person name="Barton M.D."/>
            <person name="Petronio M."/>
            <person name="Giarrizzo J.G."/>
            <person name="Bowling B.V."/>
            <person name="Barton H.A."/>
        </authorList>
    </citation>
    <scope>NUCLEOTIDE SEQUENCE [LARGE SCALE GENOMIC DNA]</scope>
    <source>
        <strain evidence="1 2">R124</strain>
    </source>
</reference>
<sequence length="143" mass="16297">MSTSKFEKYSPEFFRGIKKATEGQFDIKINGKKHSLPVSHAEIREKDIVLRFDLSGGNPEVNHLISIIIEKQYLNKKVEFTGGGKPVYFLFQNAKQEWLAEKGWIHVDWQENSKKITGLVDDVESGRPGDSKLEQGKFEVTLA</sequence>
<organism evidence="1 2">
    <name type="scientific">Pseudomonas fluorescens R124</name>
    <dbReference type="NCBI Taxonomy" id="743713"/>
    <lineage>
        <taxon>Bacteria</taxon>
        <taxon>Pseudomonadati</taxon>
        <taxon>Pseudomonadota</taxon>
        <taxon>Gammaproteobacteria</taxon>
        <taxon>Pseudomonadales</taxon>
        <taxon>Pseudomonadaceae</taxon>
        <taxon>Pseudomonas</taxon>
    </lineage>
</organism>
<dbReference type="EMBL" id="CM001561">
    <property type="protein sequence ID" value="EJZ60843.1"/>
    <property type="molecule type" value="Genomic_DNA"/>
</dbReference>
<dbReference type="Proteomes" id="UP000006045">
    <property type="component" value="Chromosome"/>
</dbReference>
<accession>A0A7U9CSK2</accession>
<dbReference type="OrthoDB" id="7029728at2"/>
<dbReference type="AlphaFoldDB" id="A0A7U9CSK2"/>
<evidence type="ECO:0000313" key="1">
    <source>
        <dbReference type="EMBL" id="EJZ60843.1"/>
    </source>
</evidence>
<protein>
    <submittedName>
        <fullName evidence="1">Uncharacterized protein</fullName>
    </submittedName>
</protein>
<dbReference type="RefSeq" id="WP_003229653.1">
    <property type="nucleotide sequence ID" value="NZ_CM001561.1"/>
</dbReference>
<proteinExistence type="predicted"/>
<gene>
    <name evidence="1" type="ORF">I1A_005208</name>
</gene>